<dbReference type="EMBL" id="WVTA01000002">
    <property type="protein sequence ID" value="KAK3215483.1"/>
    <property type="molecule type" value="Genomic_DNA"/>
</dbReference>
<proteinExistence type="predicted"/>
<feature type="compositionally biased region" description="Low complexity" evidence="1">
    <location>
        <begin position="160"/>
        <end position="175"/>
    </location>
</feature>
<accession>A0AAN6RK53</accession>
<evidence type="ECO:0000313" key="3">
    <source>
        <dbReference type="Proteomes" id="UP001280581"/>
    </source>
</evidence>
<reference evidence="2 3" key="1">
    <citation type="submission" date="2021-02" db="EMBL/GenBank/DDBJ databases">
        <title>Genome assembly of Pseudopithomyces chartarum.</title>
        <authorList>
            <person name="Jauregui R."/>
            <person name="Singh J."/>
            <person name="Voisey C."/>
        </authorList>
    </citation>
    <scope>NUCLEOTIDE SEQUENCE [LARGE SCALE GENOMIC DNA]</scope>
    <source>
        <strain evidence="2 3">AGR01</strain>
    </source>
</reference>
<dbReference type="Proteomes" id="UP001280581">
    <property type="component" value="Unassembled WGS sequence"/>
</dbReference>
<name>A0AAN6RK53_9PLEO</name>
<dbReference type="AlphaFoldDB" id="A0AAN6RK53"/>
<feature type="region of interest" description="Disordered" evidence="1">
    <location>
        <begin position="135"/>
        <end position="193"/>
    </location>
</feature>
<evidence type="ECO:0000256" key="1">
    <source>
        <dbReference type="SAM" id="MobiDB-lite"/>
    </source>
</evidence>
<evidence type="ECO:0000313" key="2">
    <source>
        <dbReference type="EMBL" id="KAK3215483.1"/>
    </source>
</evidence>
<sequence>MSQLNSAMDTSIPNSSGGLDTLGANALEIADDPDLSRVNSLFVDLLKDIKRGCQAKHNGEDPRTYIELVEAILAAHDGKFDPDNHINKAHHNGGSTWLMFFVGGEVRKRLINSELLTHDIAEFLEYHARNEDALKRHRRRQGGDPNSRSDAPLRPESLVGSNSRASAASAGNDDAQPTPRVDHNDVRRGVGSGNMFYGRVRDIVINNGQHYHRDNPQ</sequence>
<keyword evidence="3" id="KW-1185">Reference proteome</keyword>
<organism evidence="2 3">
    <name type="scientific">Pseudopithomyces chartarum</name>
    <dbReference type="NCBI Taxonomy" id="1892770"/>
    <lineage>
        <taxon>Eukaryota</taxon>
        <taxon>Fungi</taxon>
        <taxon>Dikarya</taxon>
        <taxon>Ascomycota</taxon>
        <taxon>Pezizomycotina</taxon>
        <taxon>Dothideomycetes</taxon>
        <taxon>Pleosporomycetidae</taxon>
        <taxon>Pleosporales</taxon>
        <taxon>Massarineae</taxon>
        <taxon>Didymosphaeriaceae</taxon>
        <taxon>Pseudopithomyces</taxon>
    </lineage>
</organism>
<comment type="caution">
    <text evidence="2">The sequence shown here is derived from an EMBL/GenBank/DDBJ whole genome shotgun (WGS) entry which is preliminary data.</text>
</comment>
<protein>
    <submittedName>
        <fullName evidence="2">Uncharacterized protein</fullName>
    </submittedName>
</protein>
<gene>
    <name evidence="2" type="ORF">GRF29_8g111382</name>
</gene>